<feature type="signal peptide" evidence="1">
    <location>
        <begin position="1"/>
        <end position="19"/>
    </location>
</feature>
<reference evidence="2" key="1">
    <citation type="journal article" date="2020" name="mSystems">
        <title>Genome- and Community-Level Interaction Insights into Carbon Utilization and Element Cycling Functions of Hydrothermarchaeota in Hydrothermal Sediment.</title>
        <authorList>
            <person name="Zhou Z."/>
            <person name="Liu Y."/>
            <person name="Xu W."/>
            <person name="Pan J."/>
            <person name="Luo Z.H."/>
            <person name="Li M."/>
        </authorList>
    </citation>
    <scope>NUCLEOTIDE SEQUENCE [LARGE SCALE GENOMIC DNA]</scope>
    <source>
        <strain evidence="2">SpSt-246</strain>
    </source>
</reference>
<sequence>MRRMARALAVLTLATPALAGSLGYGFLGYQGGFQGGGGGFGTFHGLALGGEAWGGPWGRGGALMVGPWLSLGKGFYLLPGLGLGGGEVGQQGGFLLDLGVRAFRFLGPKGGWAVGLGAGYTYSPAFPGGFYLRLLLGGGRP</sequence>
<evidence type="ECO:0000313" key="2">
    <source>
        <dbReference type="EMBL" id="HEH83256.1"/>
    </source>
</evidence>
<dbReference type="AlphaFoldDB" id="A0A7C2C1Q4"/>
<proteinExistence type="predicted"/>
<organism evidence="2">
    <name type="scientific">Thermus islandicus</name>
    <dbReference type="NCBI Taxonomy" id="540988"/>
    <lineage>
        <taxon>Bacteria</taxon>
        <taxon>Thermotogati</taxon>
        <taxon>Deinococcota</taxon>
        <taxon>Deinococci</taxon>
        <taxon>Thermales</taxon>
        <taxon>Thermaceae</taxon>
        <taxon>Thermus</taxon>
    </lineage>
</organism>
<feature type="chain" id="PRO_5028218719" evidence="1">
    <location>
        <begin position="20"/>
        <end position="141"/>
    </location>
</feature>
<evidence type="ECO:0000256" key="1">
    <source>
        <dbReference type="SAM" id="SignalP"/>
    </source>
</evidence>
<name>A0A7C2C1Q4_9DEIN</name>
<keyword evidence="1" id="KW-0732">Signal</keyword>
<gene>
    <name evidence="2" type="ORF">ENP73_09955</name>
</gene>
<protein>
    <submittedName>
        <fullName evidence="2">Uncharacterized protein</fullName>
    </submittedName>
</protein>
<comment type="caution">
    <text evidence="2">The sequence shown here is derived from an EMBL/GenBank/DDBJ whole genome shotgun (WGS) entry which is preliminary data.</text>
</comment>
<accession>A0A7C2C1Q4</accession>
<dbReference type="EMBL" id="DSKL01000392">
    <property type="protein sequence ID" value="HEH83256.1"/>
    <property type="molecule type" value="Genomic_DNA"/>
</dbReference>